<feature type="domain" description="C2" evidence="9">
    <location>
        <begin position="784"/>
        <end position="900"/>
    </location>
</feature>
<dbReference type="Pfam" id="PF24920">
    <property type="entry name" value="C2_TCB1"/>
    <property type="match status" value="1"/>
</dbReference>
<evidence type="ECO:0000256" key="5">
    <source>
        <dbReference type="ARBA" id="ARBA00023136"/>
    </source>
</evidence>
<dbReference type="InterPro" id="IPR007255">
    <property type="entry name" value="COG8"/>
</dbReference>
<dbReference type="InterPro" id="IPR056910">
    <property type="entry name" value="TCB1-3_C2"/>
</dbReference>
<feature type="compositionally biased region" description="Low complexity" evidence="7">
    <location>
        <begin position="1625"/>
        <end position="1640"/>
    </location>
</feature>
<dbReference type="GO" id="GO:0016020">
    <property type="term" value="C:membrane"/>
    <property type="evidence" value="ECO:0007669"/>
    <property type="project" value="UniProtKB-SubCell"/>
</dbReference>
<evidence type="ECO:0000256" key="2">
    <source>
        <dbReference type="ARBA" id="ARBA00022448"/>
    </source>
</evidence>
<keyword evidence="8" id="KW-1133">Transmembrane helix</keyword>
<keyword evidence="8" id="KW-0812">Transmembrane</keyword>
<dbReference type="PANTHER" id="PTHR46980">
    <property type="entry name" value="TRICALBIN-1-RELATED"/>
    <property type="match status" value="1"/>
</dbReference>
<dbReference type="CDD" id="cd04040">
    <property type="entry name" value="C2D_Tricalbin-like"/>
    <property type="match status" value="1"/>
</dbReference>
<feature type="region of interest" description="Disordered" evidence="7">
    <location>
        <begin position="415"/>
        <end position="441"/>
    </location>
</feature>
<evidence type="ECO:0000259" key="9">
    <source>
        <dbReference type="PROSITE" id="PS50004"/>
    </source>
</evidence>
<feature type="domain" description="SMP-LTD" evidence="10">
    <location>
        <begin position="586"/>
        <end position="793"/>
    </location>
</feature>
<keyword evidence="2" id="KW-0813">Transport</keyword>
<feature type="domain" description="C2" evidence="9">
    <location>
        <begin position="1066"/>
        <end position="1186"/>
    </location>
</feature>
<protein>
    <submittedName>
        <fullName evidence="11">Uncharacterized protein</fullName>
    </submittedName>
</protein>
<keyword evidence="6" id="KW-0175">Coiled coil</keyword>
<feature type="transmembrane region" description="Helical" evidence="8">
    <location>
        <begin position="533"/>
        <end position="559"/>
    </location>
</feature>
<gene>
    <name evidence="11" type="ORF">C6P40_005019</name>
</gene>
<comment type="caution">
    <text evidence="11">The sequence shown here is derived from an EMBL/GenBank/DDBJ whole genome shotgun (WGS) entry which is preliminary data.</text>
</comment>
<dbReference type="GO" id="GO:0017119">
    <property type="term" value="C:Golgi transport complex"/>
    <property type="evidence" value="ECO:0007669"/>
    <property type="project" value="InterPro"/>
</dbReference>
<feature type="region of interest" description="Disordered" evidence="7">
    <location>
        <begin position="1608"/>
        <end position="1645"/>
    </location>
</feature>
<dbReference type="GO" id="GO:0008289">
    <property type="term" value="F:lipid binding"/>
    <property type="evidence" value="ECO:0007669"/>
    <property type="project" value="UniProtKB-KW"/>
</dbReference>
<dbReference type="Gene3D" id="2.60.40.150">
    <property type="entry name" value="C2 domain"/>
    <property type="match status" value="3"/>
</dbReference>
<sequence>MASTQLLLDTLDSNLPDEIKNLIEEPEWKNNALNYLDDLLNSDNVESLLDTTTPTPLSATGSMVNLGIAEQIAELSSQSINMDNKIINKLNSSSNNNLSLIMESNNVFNESFENFDNIMIMTKELVDLNLMAGWKSQVGIVNNNLGLNNNNSNTNNEDNNDKNMTTSKTLKTTTGYNNELSLILQNLQSLTEILELSSITHSLIKLGQYSECIEISSLSKRLKIRYNDIEMVNQIEKNITFEINDMIKKLSSLLMTNLKQSSMIKILSYLKRIINNKEQLKSIFFHSRYKFIIDEFETLIPLKQSKLIEKYLKRILEIFREFCFQTIITFDSVFDKDRHLSFVFLKSISDRLCDILVENLPLLNEEDGEETKTTSQDLINVGKGQVKPSTNSTYPKVEVNGVNIPLTQTSKVNAYTNGNGTSTSINKHPSNSNVNNNNSKNETLEVPITEGTPLKRTTSSYSFNNEFIEPKDYTLSFSWKKIGAFIDPEKELTTEEQQNLSMSPSAQKLTTYIYEKYYSDFYWNCSLIVGACFASWMITYIGFGFFSIVFVLICTFAIYRAEFRRFNINIRDDMQRLQSSENLEKKLESMEWLNNFLAKFWIIYMPALSEMVIAQTNQILSTVGPPPPINKLTLDEFTLGTKAPKIDSIRSFTKLGKDLYQMDWALNFTPNDTSDMTQNELRNKVDPKIALGIRIGKGFVGASLPILLENLSFKGNMRIKVKFGDTFPHIDIVSICFLEPPSIDYALKPVGGNTLGIDVMSLIPGLSSFVNGLINSNLAPLMYYPNTIDIKPNELIQPPSAIGVLQVKIRGAEYFSSKPINPYIKYGPENDTKKTIQTDIKEKTTVPIFNESNHILIDNTNSKLKFELFKLIENGDSLSLGETFFELQDLLQDPIIEMNETKLIKNNKNVGKIVYDLKWHSVQKGETLGDGTKTVVPDSDTGILNFNVISASGLDTSMSLVGKLSTYVEAYIDGKLIETSRISKGNNSPEYYFNFENLVYSKSTSILKLIFKDISSYNISTIAEFESKILDLTLFDIGDVDPAKNRITKNFTTGSGSFKFVSIWKPLGSMSSDDEDDTAFVPPIGLFRMNIKSCTDLANIETLGTIDPYIEVVSSGKVKGLTSVVKNSTNPVYDDEFYIPILSENQRLRVNVLDKEPKGKSDRIIGDIYINLSQFIHKESNQNKTVDLESNISRNGKSTGTLNYSLHYYPLLPVFSHQEVEILKQKSADAKEKSQDMDELEEQAKFLEDYKKNPDDYEWVDIDEDVENLINVESNKNKVILSLEELIKYNSGVLGINLVSGSLKTKSAFIQAFVDDHSSPDFISRRSKNGKLHGASGECFIRDLRHSILNFRITRNQHVTYKDEIIYETTTSFNVIELLANGFDKPLEVNLDGNKLELLFEYVPSIESGFETVDDTGLLTIKVLSASNLKSADTNGKSDPYVTGSFKKKQVFKTKTIKKTLNPEFNETFKIPIKSRSKQEMTFQVYDWDMAGDNDYLGEVTVDLKNLPLNKEVVQDFKLNTQGSVKLGFNFVPGYIKPSSSTLLSSPDTDFDMNLGNLGLGAVNVGVGAVGAGVGTATGIASGAVGAVGGVASGITGGFTKKLFKPFEEGPGKNGNSFEELNKEGSPNVPNTSSSSPGTKHSSHLLPHMKLKPSFMGKNHETEENVANISTLSRPSDVSNSDIVARRVPSTNTLQSPKSPFNANAYSGSSQHQLRIPSSPGTINHDNYVKSRTSMDAVSISTTAFNGTGAIAGRLTILELQGISENKEAILVKVIMKSSNGTEKSIYKSKANKGNDDMFKYHENVAFRCDQSSSLVFILRSHHTFGKSEELGRGEIILEQVAGVKENIIINITGKVSGSLVVNFNYA</sequence>
<comment type="subcellular location">
    <subcellularLocation>
        <location evidence="1">Membrane</location>
    </subcellularLocation>
</comment>
<keyword evidence="12" id="KW-1185">Reference proteome</keyword>
<dbReference type="Pfam" id="PF04124">
    <property type="entry name" value="Dor1"/>
    <property type="match status" value="1"/>
</dbReference>
<dbReference type="PANTHER" id="PTHR46980:SF1">
    <property type="entry name" value="TRICALBIN-3"/>
    <property type="match status" value="1"/>
</dbReference>
<dbReference type="SUPFAM" id="SSF49562">
    <property type="entry name" value="C2 domain (Calcium/lipid-binding domain, CaLB)"/>
    <property type="match status" value="4"/>
</dbReference>
<dbReference type="InterPro" id="IPR037756">
    <property type="entry name" value="C2D_Tricalbin"/>
</dbReference>
<feature type="domain" description="C2" evidence="9">
    <location>
        <begin position="927"/>
        <end position="1051"/>
    </location>
</feature>
<dbReference type="SMART" id="SM00239">
    <property type="entry name" value="C2"/>
    <property type="match status" value="4"/>
</dbReference>
<proteinExistence type="predicted"/>
<reference evidence="11" key="1">
    <citation type="submission" date="2020-11" db="EMBL/GenBank/DDBJ databases">
        <title>Kefir isolates.</title>
        <authorList>
            <person name="Marcisauskas S."/>
            <person name="Kim Y."/>
            <person name="Blasche S."/>
        </authorList>
    </citation>
    <scope>NUCLEOTIDE SEQUENCE</scope>
    <source>
        <strain evidence="11">Olga-1</strain>
    </source>
</reference>
<accession>A0A9P7BHW8</accession>
<dbReference type="InterPro" id="IPR000008">
    <property type="entry name" value="C2_dom"/>
</dbReference>
<feature type="region of interest" description="Disordered" evidence="7">
    <location>
        <begin position="1688"/>
        <end position="1721"/>
    </location>
</feature>
<evidence type="ECO:0000256" key="7">
    <source>
        <dbReference type="SAM" id="MobiDB-lite"/>
    </source>
</evidence>
<feature type="compositionally biased region" description="Low complexity" evidence="7">
    <location>
        <begin position="430"/>
        <end position="441"/>
    </location>
</feature>
<feature type="domain" description="C2" evidence="9">
    <location>
        <begin position="1392"/>
        <end position="1517"/>
    </location>
</feature>
<dbReference type="InterPro" id="IPR031468">
    <property type="entry name" value="SMP_LBD"/>
</dbReference>
<dbReference type="InterPro" id="IPR052455">
    <property type="entry name" value="Tricalbin_domain"/>
</dbReference>
<dbReference type="GO" id="GO:0061817">
    <property type="term" value="P:endoplasmic reticulum-plasma membrane tethering"/>
    <property type="evidence" value="ECO:0007669"/>
    <property type="project" value="InterPro"/>
</dbReference>
<feature type="transmembrane region" description="Helical" evidence="8">
    <location>
        <begin position="596"/>
        <end position="614"/>
    </location>
</feature>
<dbReference type="PRINTS" id="PR00360">
    <property type="entry name" value="C2DOMAIN"/>
</dbReference>
<dbReference type="GO" id="GO:0006869">
    <property type="term" value="P:lipid transport"/>
    <property type="evidence" value="ECO:0007669"/>
    <property type="project" value="UniProtKB-KW"/>
</dbReference>
<evidence type="ECO:0000256" key="3">
    <source>
        <dbReference type="ARBA" id="ARBA00023055"/>
    </source>
</evidence>
<evidence type="ECO:0000313" key="12">
    <source>
        <dbReference type="Proteomes" id="UP000697127"/>
    </source>
</evidence>
<dbReference type="EMBL" id="PUHW01000008">
    <property type="protein sequence ID" value="KAG0691100.1"/>
    <property type="molecule type" value="Genomic_DNA"/>
</dbReference>
<feature type="region of interest" description="Disordered" evidence="7">
    <location>
        <begin position="149"/>
        <end position="168"/>
    </location>
</feature>
<evidence type="ECO:0000259" key="10">
    <source>
        <dbReference type="PROSITE" id="PS51847"/>
    </source>
</evidence>
<name>A0A9P7BHW8_9ASCO</name>
<dbReference type="PROSITE" id="PS50004">
    <property type="entry name" value="C2"/>
    <property type="match status" value="4"/>
</dbReference>
<dbReference type="CDD" id="cd21678">
    <property type="entry name" value="SMP_TCB"/>
    <property type="match status" value="1"/>
</dbReference>
<dbReference type="PROSITE" id="PS51847">
    <property type="entry name" value="SMP"/>
    <property type="match status" value="1"/>
</dbReference>
<evidence type="ECO:0000313" key="11">
    <source>
        <dbReference type="EMBL" id="KAG0691100.1"/>
    </source>
</evidence>
<keyword evidence="3" id="KW-0445">Lipid transport</keyword>
<dbReference type="Pfam" id="PF00168">
    <property type="entry name" value="C2"/>
    <property type="match status" value="4"/>
</dbReference>
<dbReference type="InterPro" id="IPR035892">
    <property type="entry name" value="C2_domain_sf"/>
</dbReference>
<evidence type="ECO:0000256" key="6">
    <source>
        <dbReference type="SAM" id="Coils"/>
    </source>
</evidence>
<dbReference type="Pfam" id="PF25669">
    <property type="entry name" value="SMP_MUG190-like"/>
    <property type="match status" value="1"/>
</dbReference>
<feature type="compositionally biased region" description="Polar residues" evidence="7">
    <location>
        <begin position="1689"/>
        <end position="1713"/>
    </location>
</feature>
<feature type="coiled-coil region" evidence="6">
    <location>
        <begin position="1223"/>
        <end position="1250"/>
    </location>
</feature>
<keyword evidence="5 8" id="KW-0472">Membrane</keyword>
<organism evidence="11 12">
    <name type="scientific">Pichia californica</name>
    <dbReference type="NCBI Taxonomy" id="460514"/>
    <lineage>
        <taxon>Eukaryota</taxon>
        <taxon>Fungi</taxon>
        <taxon>Dikarya</taxon>
        <taxon>Ascomycota</taxon>
        <taxon>Saccharomycotina</taxon>
        <taxon>Pichiomycetes</taxon>
        <taxon>Pichiales</taxon>
        <taxon>Pichiaceae</taxon>
        <taxon>Pichia</taxon>
    </lineage>
</organism>
<keyword evidence="4" id="KW-0446">Lipid-binding</keyword>
<evidence type="ECO:0000256" key="4">
    <source>
        <dbReference type="ARBA" id="ARBA00023121"/>
    </source>
</evidence>
<dbReference type="Proteomes" id="UP000697127">
    <property type="component" value="Unassembled WGS sequence"/>
</dbReference>
<evidence type="ECO:0000256" key="1">
    <source>
        <dbReference type="ARBA" id="ARBA00004370"/>
    </source>
</evidence>
<evidence type="ECO:0000256" key="8">
    <source>
        <dbReference type="SAM" id="Phobius"/>
    </source>
</evidence>
<feature type="compositionally biased region" description="Polar residues" evidence="7">
    <location>
        <begin position="415"/>
        <end position="429"/>
    </location>
</feature>